<sequence>MCSVSSYKVWAFVLLVSGCLFFIQRGLLDTRYWKISNKHLLKTKNTTNNSIFITNRTVPPENSNFGEKNTEHSISHIWSDQNPNSSAELLLVLFTTWKMESDKTTVYTNTFLNWKKFKPHVQPVVFTNESAVIKQAMEHGWECQPLLHVSPYNVPILKYMYIQVQQKYRSRFYAYVNSDILFDDGLIKTLTAVNSSTSLPKVTPLLIIGQRTNVLNVTLAESSTFQKLHEISKRGRLFHTYAEDYFITDRRFPWETIPELAIGRPAYDNFLVLFARAGNMTVIDSTATILAVHQTTRKGNNEGRSRDHSRYNFEEINKVYKTVEYGGGLTSCSNWITRYNTTTKKVTVFQRPKHACNLILIPKTIKNR</sequence>
<dbReference type="AlphaFoldDB" id="A0AAN8JHF5"/>
<evidence type="ECO:0000313" key="2">
    <source>
        <dbReference type="EMBL" id="KAK6174334.1"/>
    </source>
</evidence>
<reference evidence="2 3" key="1">
    <citation type="submission" date="2024-01" db="EMBL/GenBank/DDBJ databases">
        <title>The genome of the rayed Mediterranean limpet Patella caerulea (Linnaeus, 1758).</title>
        <authorList>
            <person name="Anh-Thu Weber A."/>
            <person name="Halstead-Nussloch G."/>
        </authorList>
    </citation>
    <scope>NUCLEOTIDE SEQUENCE [LARGE SCALE GENOMIC DNA]</scope>
    <source>
        <strain evidence="2">AATW-2023a</strain>
        <tissue evidence="2">Whole specimen</tissue>
    </source>
</reference>
<feature type="transmembrane region" description="Helical" evidence="1">
    <location>
        <begin position="6"/>
        <end position="28"/>
    </location>
</feature>
<accession>A0AAN8JHF5</accession>
<protein>
    <submittedName>
        <fullName evidence="2">Uncharacterized protein</fullName>
    </submittedName>
</protein>
<keyword evidence="1" id="KW-1133">Transmembrane helix</keyword>
<dbReference type="Proteomes" id="UP001347796">
    <property type="component" value="Unassembled WGS sequence"/>
</dbReference>
<dbReference type="EMBL" id="JAZGQO010000011">
    <property type="protein sequence ID" value="KAK6174334.1"/>
    <property type="molecule type" value="Genomic_DNA"/>
</dbReference>
<proteinExistence type="predicted"/>
<evidence type="ECO:0000256" key="1">
    <source>
        <dbReference type="SAM" id="Phobius"/>
    </source>
</evidence>
<name>A0AAN8JHF5_PATCE</name>
<keyword evidence="1" id="KW-0472">Membrane</keyword>
<evidence type="ECO:0000313" key="3">
    <source>
        <dbReference type="Proteomes" id="UP001347796"/>
    </source>
</evidence>
<keyword evidence="1" id="KW-0812">Transmembrane</keyword>
<comment type="caution">
    <text evidence="2">The sequence shown here is derived from an EMBL/GenBank/DDBJ whole genome shotgun (WGS) entry which is preliminary data.</text>
</comment>
<keyword evidence="3" id="KW-1185">Reference proteome</keyword>
<gene>
    <name evidence="2" type="ORF">SNE40_017634</name>
</gene>
<organism evidence="2 3">
    <name type="scientific">Patella caerulea</name>
    <name type="common">Rayed Mediterranean limpet</name>
    <dbReference type="NCBI Taxonomy" id="87958"/>
    <lineage>
        <taxon>Eukaryota</taxon>
        <taxon>Metazoa</taxon>
        <taxon>Spiralia</taxon>
        <taxon>Lophotrochozoa</taxon>
        <taxon>Mollusca</taxon>
        <taxon>Gastropoda</taxon>
        <taxon>Patellogastropoda</taxon>
        <taxon>Patelloidea</taxon>
        <taxon>Patellidae</taxon>
        <taxon>Patella</taxon>
    </lineage>
</organism>